<evidence type="ECO:0000313" key="1">
    <source>
        <dbReference type="EMBL" id="KAF0908936.1"/>
    </source>
</evidence>
<sequence length="64" mass="7265">MATSCSFMLTKRVKCMPASSNSGIISLDVLFDVLVLLLAKELCRLRIFFQAWRSLTSDRLLIKL</sequence>
<reference evidence="1 2" key="1">
    <citation type="submission" date="2019-11" db="EMBL/GenBank/DDBJ databases">
        <title>Whole genome sequence of Oryza granulata.</title>
        <authorList>
            <person name="Li W."/>
        </authorList>
    </citation>
    <scope>NUCLEOTIDE SEQUENCE [LARGE SCALE GENOMIC DNA]</scope>
    <source>
        <strain evidence="2">cv. Menghai</strain>
        <tissue evidence="1">Leaf</tissue>
    </source>
</reference>
<comment type="caution">
    <text evidence="1">The sequence shown here is derived from an EMBL/GenBank/DDBJ whole genome shotgun (WGS) entry which is preliminary data.</text>
</comment>
<evidence type="ECO:0000313" key="2">
    <source>
        <dbReference type="Proteomes" id="UP000479710"/>
    </source>
</evidence>
<dbReference type="AlphaFoldDB" id="A0A6G1D953"/>
<evidence type="ECO:0008006" key="3">
    <source>
        <dbReference type="Google" id="ProtNLM"/>
    </source>
</evidence>
<gene>
    <name evidence="1" type="ORF">E2562_030232</name>
</gene>
<accession>A0A6G1D953</accession>
<organism evidence="1 2">
    <name type="scientific">Oryza meyeriana var. granulata</name>
    <dbReference type="NCBI Taxonomy" id="110450"/>
    <lineage>
        <taxon>Eukaryota</taxon>
        <taxon>Viridiplantae</taxon>
        <taxon>Streptophyta</taxon>
        <taxon>Embryophyta</taxon>
        <taxon>Tracheophyta</taxon>
        <taxon>Spermatophyta</taxon>
        <taxon>Magnoliopsida</taxon>
        <taxon>Liliopsida</taxon>
        <taxon>Poales</taxon>
        <taxon>Poaceae</taxon>
        <taxon>BOP clade</taxon>
        <taxon>Oryzoideae</taxon>
        <taxon>Oryzeae</taxon>
        <taxon>Oryzinae</taxon>
        <taxon>Oryza</taxon>
        <taxon>Oryza meyeriana</taxon>
    </lineage>
</organism>
<keyword evidence="2" id="KW-1185">Reference proteome</keyword>
<dbReference type="EMBL" id="SPHZ02000007">
    <property type="protein sequence ID" value="KAF0908936.1"/>
    <property type="molecule type" value="Genomic_DNA"/>
</dbReference>
<protein>
    <recommendedName>
        <fullName evidence="3">F-box domain-containing protein</fullName>
    </recommendedName>
</protein>
<proteinExistence type="predicted"/>
<name>A0A6G1D953_9ORYZ</name>
<dbReference type="Proteomes" id="UP000479710">
    <property type="component" value="Unassembled WGS sequence"/>
</dbReference>